<gene>
    <name evidence="1" type="ORF">GCM10023335_55000</name>
</gene>
<dbReference type="RefSeq" id="WP_345654903.1">
    <property type="nucleotide sequence ID" value="NZ_BAABKB010000023.1"/>
</dbReference>
<dbReference type="Proteomes" id="UP001501759">
    <property type="component" value="Unassembled WGS sequence"/>
</dbReference>
<keyword evidence="2" id="KW-1185">Reference proteome</keyword>
<evidence type="ECO:0000313" key="1">
    <source>
        <dbReference type="EMBL" id="GAA5022810.1"/>
    </source>
</evidence>
<evidence type="ECO:0000313" key="2">
    <source>
        <dbReference type="Proteomes" id="UP001501759"/>
    </source>
</evidence>
<comment type="caution">
    <text evidence="1">The sequence shown here is derived from an EMBL/GenBank/DDBJ whole genome shotgun (WGS) entry which is preliminary data.</text>
</comment>
<dbReference type="EMBL" id="BAABKB010000023">
    <property type="protein sequence ID" value="GAA5022810.1"/>
    <property type="molecule type" value="Genomic_DNA"/>
</dbReference>
<organism evidence="1 2">
    <name type="scientific">Streptomyces siamensis</name>
    <dbReference type="NCBI Taxonomy" id="1274986"/>
    <lineage>
        <taxon>Bacteria</taxon>
        <taxon>Bacillati</taxon>
        <taxon>Actinomycetota</taxon>
        <taxon>Actinomycetes</taxon>
        <taxon>Kitasatosporales</taxon>
        <taxon>Streptomycetaceae</taxon>
        <taxon>Streptomyces</taxon>
    </lineage>
</organism>
<protein>
    <submittedName>
        <fullName evidence="1">Uncharacterized protein</fullName>
    </submittedName>
</protein>
<reference evidence="2" key="1">
    <citation type="journal article" date="2019" name="Int. J. Syst. Evol. Microbiol.">
        <title>The Global Catalogue of Microorganisms (GCM) 10K type strain sequencing project: providing services to taxonomists for standard genome sequencing and annotation.</title>
        <authorList>
            <consortium name="The Broad Institute Genomics Platform"/>
            <consortium name="The Broad Institute Genome Sequencing Center for Infectious Disease"/>
            <person name="Wu L."/>
            <person name="Ma J."/>
        </authorList>
    </citation>
    <scope>NUCLEOTIDE SEQUENCE [LARGE SCALE GENOMIC DNA]</scope>
    <source>
        <strain evidence="2">JCM 18409</strain>
    </source>
</reference>
<sequence length="129" mass="13837">MTVRPPPRTVSVWIPGRPETLTEREPLQLKTVCTHCPELDALTLPHWIGAFPQDDLPSLHILAAGIDRDLDIVIVGLAFAWNPTSSQARPIGVCGAGGLVGRNSSPTCCVDLVPSVVLSGWTPVIRLLT</sequence>
<proteinExistence type="predicted"/>
<name>A0ABP9J920_9ACTN</name>
<accession>A0ABP9J920</accession>